<comment type="caution">
    <text evidence="1">The sequence shown here is derived from an EMBL/GenBank/DDBJ whole genome shotgun (WGS) entry which is preliminary data.</text>
</comment>
<reference evidence="1" key="1">
    <citation type="submission" date="2023-07" db="EMBL/GenBank/DDBJ databases">
        <authorList>
            <consortium name="AG Swart"/>
            <person name="Singh M."/>
            <person name="Singh A."/>
            <person name="Seah K."/>
            <person name="Emmerich C."/>
        </authorList>
    </citation>
    <scope>NUCLEOTIDE SEQUENCE</scope>
    <source>
        <strain evidence="1">DP1</strain>
    </source>
</reference>
<name>A0AAD1U5P8_EUPCR</name>
<keyword evidence="2" id="KW-1185">Reference proteome</keyword>
<dbReference type="EMBL" id="CAMPGE010004005">
    <property type="protein sequence ID" value="CAI2362847.1"/>
    <property type="molecule type" value="Genomic_DNA"/>
</dbReference>
<accession>A0AAD1U5P8</accession>
<organism evidence="1 2">
    <name type="scientific">Euplotes crassus</name>
    <dbReference type="NCBI Taxonomy" id="5936"/>
    <lineage>
        <taxon>Eukaryota</taxon>
        <taxon>Sar</taxon>
        <taxon>Alveolata</taxon>
        <taxon>Ciliophora</taxon>
        <taxon>Intramacronucleata</taxon>
        <taxon>Spirotrichea</taxon>
        <taxon>Hypotrichia</taxon>
        <taxon>Euplotida</taxon>
        <taxon>Euplotidae</taxon>
        <taxon>Moneuplotes</taxon>
    </lineage>
</organism>
<evidence type="ECO:0000313" key="1">
    <source>
        <dbReference type="EMBL" id="CAI2362847.1"/>
    </source>
</evidence>
<gene>
    <name evidence="1" type="ORF">ECRASSUSDP1_LOCUS4175</name>
</gene>
<sequence length="261" mass="29802">MKKYFCENNVPTVCASNQKEIEIESEFESGMGKSIKNFQMKEARTMSKINSEATSPSLINVRTNKQVSQAFCNLNEALIQPTLDQQLGGVLNQNISKDEITTQLIDMLDKLNVNQLNHTVYKPTPVYPIGHYLGNNCMELRTTLLDQICEGLLSKYKENKLNFTFEPEFKTPALNKFQNDRFGSCTTLQSEQQLGFQADREEVGRDLKLKWTQNMKEFDLSATKDNSGAQNSIEKLLKPNKETNQKCGTFRRNNLNSLQFC</sequence>
<dbReference type="AlphaFoldDB" id="A0AAD1U5P8"/>
<protein>
    <submittedName>
        <fullName evidence="1">Uncharacterized protein</fullName>
    </submittedName>
</protein>
<evidence type="ECO:0000313" key="2">
    <source>
        <dbReference type="Proteomes" id="UP001295684"/>
    </source>
</evidence>
<dbReference type="Proteomes" id="UP001295684">
    <property type="component" value="Unassembled WGS sequence"/>
</dbReference>
<proteinExistence type="predicted"/>